<protein>
    <recommendedName>
        <fullName evidence="3">LTD domain-containing protein</fullName>
    </recommendedName>
</protein>
<sequence>MTPLPRFAARTAVTTAALALLAPAVALPSQASPAGDSLVINEAYTNGGSANAVYTHKFVELYNPTDQPINLDGWSLQYRSAAGTAATQGTVALSGTVPAKGHFLVSGGSNGTAGAALPQADLVAGGAFNPAGTKGTIVLARQAGTVTDLPVGSVVTGQVPGVADVLGYGATNTFETAAAGAPSANADPKSLTRTNGVDTDDNSADFAVTDQVTPTNAAATGGEPTPEPEPQPTPAERITIAQLQGTGTATPYAGRQVTTTGVVTAVYSTGGYDGYYIQTAGTGGATPDATPGASDGVFVYSPDTVGSVTLGDHVQVTGEAAEHYGLTQIKVAAGGVLPVAEPGAVAPTPVEFPLEEADREALEGMVLAPQGDWTVTDNYSLNQYGSLGVVPGTTPLDNPTSVARPGAEAQAVAAANAQQLIVLDDGSTTNFMRSPGNQNPLPYLDADQPVRVGAGLEFTTGVILDWRFDAWSFQPLGHLTDATAAAVQPVTIEDTRPAEAAPEAVGGNVTVGSFNVLNYFTSLGQDVAGCSAYRDRAGTPVTTNGCLPRGAYTSEAFARQQEKIAAAINGLGTSVVALEEIENSEKFGLDRDHALAHLVEALNAQAGEQRWAFVASPAARPALADEDVIRSAFIYQPAEVTPVGESVILDDQTNFDNAREPMAQLFRAADGTSEGAAGTDFVAITNHFKSKGGSGATGGNVDTGDGQGAYNADRVGQAEALVAFAERMKAETGTDRVLLMGDFNSYEKEDPIRVLEAAGYVSQGALTGEYSYAFGGAVGSLDGIYASPSAATAITGQDIWMINANESVALEYSRHNYVAEDLYSADQWRSSDHNPILVGLQLDAPVTEPAPEPEPSPGETCDGVTDPRGVPGKPANSVREWLRCVGATPGYGGDHPGKGHGPEHPGKGHGGDHPGKGRGGDHPGKGRGPARP</sequence>
<dbReference type="CDD" id="cd10283">
    <property type="entry name" value="MnuA_DNase1-like"/>
    <property type="match status" value="1"/>
</dbReference>
<accession>A0ABD7M9L1</accession>
<dbReference type="Pfam" id="PF00932">
    <property type="entry name" value="LTD"/>
    <property type="match status" value="1"/>
</dbReference>
<dbReference type="InterPro" id="IPR036415">
    <property type="entry name" value="Lamin_tail_dom_sf"/>
</dbReference>
<dbReference type="SUPFAM" id="SSF56219">
    <property type="entry name" value="DNase I-like"/>
    <property type="match status" value="1"/>
</dbReference>
<dbReference type="NCBIfam" id="NF033681">
    <property type="entry name" value="ExeM_NucH_DNase"/>
    <property type="match status" value="1"/>
</dbReference>
<reference evidence="4 5" key="1">
    <citation type="submission" date="2016-11" db="EMBL/GenBank/DDBJ databases">
        <authorList>
            <person name="Varghese N."/>
            <person name="Submissions S."/>
        </authorList>
    </citation>
    <scope>NUCLEOTIDE SEQUENCE [LARGE SCALE GENOMIC DNA]</scope>
    <source>
        <strain evidence="4 5">VTM4R57</strain>
    </source>
</reference>
<feature type="compositionally biased region" description="Basic and acidic residues" evidence="1">
    <location>
        <begin position="895"/>
        <end position="924"/>
    </location>
</feature>
<dbReference type="Proteomes" id="UP000184253">
    <property type="component" value="Unassembled WGS sequence"/>
</dbReference>
<evidence type="ECO:0000313" key="4">
    <source>
        <dbReference type="EMBL" id="SHL80758.1"/>
    </source>
</evidence>
<dbReference type="CDD" id="cd04486">
    <property type="entry name" value="YhcR_OBF_like"/>
    <property type="match status" value="1"/>
</dbReference>
<dbReference type="InterPro" id="IPR036691">
    <property type="entry name" value="Endo/exonu/phosph_ase_sf"/>
</dbReference>
<dbReference type="RefSeq" id="WP_073117218.1">
    <property type="nucleotide sequence ID" value="NZ_FRCE01000012.1"/>
</dbReference>
<dbReference type="PROSITE" id="PS51841">
    <property type="entry name" value="LTD"/>
    <property type="match status" value="1"/>
</dbReference>
<name>A0ABD7M9L1_MICLU</name>
<proteinExistence type="predicted"/>
<dbReference type="SUPFAM" id="SSF74853">
    <property type="entry name" value="Lamin A/C globular tail domain"/>
    <property type="match status" value="1"/>
</dbReference>
<dbReference type="InterPro" id="IPR001322">
    <property type="entry name" value="Lamin_tail_dom"/>
</dbReference>
<keyword evidence="2" id="KW-0732">Signal</keyword>
<dbReference type="PANTHER" id="PTHR42834:SF1">
    <property type="entry name" value="ENDONUCLEASE_EXONUCLEASE_PHOSPHATASE FAMILY PROTEIN (AFU_ORTHOLOGUE AFUA_3G09210)"/>
    <property type="match status" value="1"/>
</dbReference>
<comment type="caution">
    <text evidence="4">The sequence shown here is derived from an EMBL/GenBank/DDBJ whole genome shotgun (WGS) entry which is preliminary data.</text>
</comment>
<evidence type="ECO:0000256" key="2">
    <source>
        <dbReference type="SAM" id="SignalP"/>
    </source>
</evidence>
<gene>
    <name evidence="4" type="ORF">SAMN04487849_11245</name>
</gene>
<feature type="domain" description="LTD" evidence="3">
    <location>
        <begin position="25"/>
        <end position="170"/>
    </location>
</feature>
<dbReference type="PANTHER" id="PTHR42834">
    <property type="entry name" value="ENDONUCLEASE/EXONUCLEASE/PHOSPHATASE FAMILY PROTEIN (AFU_ORTHOLOGUE AFUA_3G09210)"/>
    <property type="match status" value="1"/>
</dbReference>
<dbReference type="Gene3D" id="3.60.10.10">
    <property type="entry name" value="Endonuclease/exonuclease/phosphatase"/>
    <property type="match status" value="1"/>
</dbReference>
<organism evidence="4 5">
    <name type="scientific">Micrococcus luteus</name>
    <name type="common">Micrococcus lysodeikticus</name>
    <dbReference type="NCBI Taxonomy" id="1270"/>
    <lineage>
        <taxon>Bacteria</taxon>
        <taxon>Bacillati</taxon>
        <taxon>Actinomycetota</taxon>
        <taxon>Actinomycetes</taxon>
        <taxon>Micrococcales</taxon>
        <taxon>Micrococcaceae</taxon>
        <taxon>Micrococcus</taxon>
    </lineage>
</organism>
<dbReference type="Gene3D" id="2.60.40.1260">
    <property type="entry name" value="Lamin Tail domain"/>
    <property type="match status" value="1"/>
</dbReference>
<feature type="signal peptide" evidence="2">
    <location>
        <begin position="1"/>
        <end position="31"/>
    </location>
</feature>
<evidence type="ECO:0000256" key="1">
    <source>
        <dbReference type="SAM" id="MobiDB-lite"/>
    </source>
</evidence>
<dbReference type="EMBL" id="FRCE01000012">
    <property type="protein sequence ID" value="SHL80758.1"/>
    <property type="molecule type" value="Genomic_DNA"/>
</dbReference>
<dbReference type="AlphaFoldDB" id="A0ABD7M9L1"/>
<feature type="region of interest" description="Disordered" evidence="1">
    <location>
        <begin position="846"/>
        <end position="932"/>
    </location>
</feature>
<feature type="chain" id="PRO_5044776024" description="LTD domain-containing protein" evidence="2">
    <location>
        <begin position="32"/>
        <end position="932"/>
    </location>
</feature>
<dbReference type="InterPro" id="IPR047971">
    <property type="entry name" value="ExeM-like"/>
</dbReference>
<evidence type="ECO:0000259" key="3">
    <source>
        <dbReference type="PROSITE" id="PS51841"/>
    </source>
</evidence>
<evidence type="ECO:0000313" key="5">
    <source>
        <dbReference type="Proteomes" id="UP000184253"/>
    </source>
</evidence>
<feature type="region of interest" description="Disordered" evidence="1">
    <location>
        <begin position="179"/>
        <end position="233"/>
    </location>
</feature>